<dbReference type="InterPro" id="IPR059180">
    <property type="entry name" value="3D_YorM"/>
</dbReference>
<evidence type="ECO:0000259" key="3">
    <source>
        <dbReference type="Pfam" id="PF06725"/>
    </source>
</evidence>
<dbReference type="CDD" id="cd14667">
    <property type="entry name" value="3D_containing_proteins"/>
    <property type="match status" value="1"/>
</dbReference>
<feature type="coiled-coil region" evidence="2">
    <location>
        <begin position="32"/>
        <end position="59"/>
    </location>
</feature>
<dbReference type="PANTHER" id="PTHR39160:SF6">
    <property type="entry name" value="CELL WALL-BINDING PROTEIN YOCH"/>
    <property type="match status" value="1"/>
</dbReference>
<dbReference type="GO" id="GO:0009254">
    <property type="term" value="P:peptidoglycan turnover"/>
    <property type="evidence" value="ECO:0007669"/>
    <property type="project" value="InterPro"/>
</dbReference>
<dbReference type="GO" id="GO:0004553">
    <property type="term" value="F:hydrolase activity, hydrolyzing O-glycosyl compounds"/>
    <property type="evidence" value="ECO:0007669"/>
    <property type="project" value="InterPro"/>
</dbReference>
<dbReference type="InterPro" id="IPR036908">
    <property type="entry name" value="RlpA-like_sf"/>
</dbReference>
<dbReference type="SUPFAM" id="SSF50685">
    <property type="entry name" value="Barwin-like endoglucanases"/>
    <property type="match status" value="1"/>
</dbReference>
<keyword evidence="5" id="KW-1185">Reference proteome</keyword>
<name>A0A3Q9QXH5_9BACI</name>
<evidence type="ECO:0000313" key="5">
    <source>
        <dbReference type="Proteomes" id="UP000282892"/>
    </source>
</evidence>
<keyword evidence="1" id="KW-0732">Signal</keyword>
<feature type="domain" description="3D" evidence="3">
    <location>
        <begin position="97"/>
        <end position="160"/>
    </location>
</feature>
<dbReference type="InterPro" id="IPR051933">
    <property type="entry name" value="Resuscitation_pf_RpfB"/>
</dbReference>
<keyword evidence="2" id="KW-0175">Coiled coil</keyword>
<dbReference type="Proteomes" id="UP000282892">
    <property type="component" value="Chromosome"/>
</dbReference>
<dbReference type="GO" id="GO:0019867">
    <property type="term" value="C:outer membrane"/>
    <property type="evidence" value="ECO:0007669"/>
    <property type="project" value="InterPro"/>
</dbReference>
<evidence type="ECO:0000256" key="2">
    <source>
        <dbReference type="SAM" id="Coils"/>
    </source>
</evidence>
<dbReference type="Pfam" id="PF06725">
    <property type="entry name" value="3D"/>
    <property type="match status" value="1"/>
</dbReference>
<protein>
    <recommendedName>
        <fullName evidence="3">3D domain-containing protein</fullName>
    </recommendedName>
</protein>
<evidence type="ECO:0000256" key="1">
    <source>
        <dbReference type="ARBA" id="ARBA00022729"/>
    </source>
</evidence>
<accession>A0A3Q9QXH5</accession>
<dbReference type="PANTHER" id="PTHR39160">
    <property type="entry name" value="CELL WALL-BINDING PROTEIN YOCH"/>
    <property type="match status" value="1"/>
</dbReference>
<dbReference type="InterPro" id="IPR010611">
    <property type="entry name" value="3D_dom"/>
</dbReference>
<gene>
    <name evidence="4" type="ORF">CHR53_07145</name>
</gene>
<organism evidence="4 5">
    <name type="scientific">Neobacillus mesonae</name>
    <dbReference type="NCBI Taxonomy" id="1193713"/>
    <lineage>
        <taxon>Bacteria</taxon>
        <taxon>Bacillati</taxon>
        <taxon>Bacillota</taxon>
        <taxon>Bacilli</taxon>
        <taxon>Bacillales</taxon>
        <taxon>Bacillaceae</taxon>
        <taxon>Neobacillus</taxon>
    </lineage>
</organism>
<dbReference type="EMBL" id="CP022572">
    <property type="protein sequence ID" value="AZU61045.1"/>
    <property type="molecule type" value="Genomic_DNA"/>
</dbReference>
<reference evidence="4 5" key="1">
    <citation type="submission" date="2017-07" db="EMBL/GenBank/DDBJ databases">
        <title>The complete genome sequence of Bacillus mesonae strain H20-5, an efficient strain improving plant abiotic stress resistance.</title>
        <authorList>
            <person name="Kim S.Y."/>
            <person name="Song H."/>
            <person name="Sang M.K."/>
            <person name="Weon H.-Y."/>
            <person name="Song J."/>
        </authorList>
    </citation>
    <scope>NUCLEOTIDE SEQUENCE [LARGE SCALE GENOMIC DNA]</scope>
    <source>
        <strain evidence="4 5">H20-5</strain>
    </source>
</reference>
<evidence type="ECO:0000313" key="4">
    <source>
        <dbReference type="EMBL" id="AZU61045.1"/>
    </source>
</evidence>
<dbReference type="AlphaFoldDB" id="A0A3Q9QXH5"/>
<proteinExistence type="predicted"/>
<sequence>MLTQTLLSPPSAVAGELATQVAPNAEAWRQDAEVLAVQLNEQRELNKRLRAEIKRLEAKQWRDFTATAYTADCPEGCTGITKTGVDVRNQTHVNGRRVVATDPAVIPLGTVIEIRFADGRLERAIALDTGGAIRGNIIDYLVSDNATAVQFGRQRVKIRIIGEAK</sequence>
<dbReference type="KEGG" id="nmk:CHR53_07145"/>
<dbReference type="Gene3D" id="2.40.40.10">
    <property type="entry name" value="RlpA-like domain"/>
    <property type="match status" value="1"/>
</dbReference>